<name>A0A8X6Y1V8_9ARAC</name>
<organism evidence="2 3">
    <name type="scientific">Trichonephila inaurata madagascariensis</name>
    <dbReference type="NCBI Taxonomy" id="2747483"/>
    <lineage>
        <taxon>Eukaryota</taxon>
        <taxon>Metazoa</taxon>
        <taxon>Ecdysozoa</taxon>
        <taxon>Arthropoda</taxon>
        <taxon>Chelicerata</taxon>
        <taxon>Arachnida</taxon>
        <taxon>Araneae</taxon>
        <taxon>Araneomorphae</taxon>
        <taxon>Entelegynae</taxon>
        <taxon>Araneoidea</taxon>
        <taxon>Nephilidae</taxon>
        <taxon>Trichonephila</taxon>
        <taxon>Trichonephila inaurata</taxon>
    </lineage>
</organism>
<dbReference type="EMBL" id="BMAV01015277">
    <property type="protein sequence ID" value="GFY64510.1"/>
    <property type="molecule type" value="Genomic_DNA"/>
</dbReference>
<feature type="compositionally biased region" description="Basic and acidic residues" evidence="1">
    <location>
        <begin position="76"/>
        <end position="94"/>
    </location>
</feature>
<comment type="caution">
    <text evidence="2">The sequence shown here is derived from an EMBL/GenBank/DDBJ whole genome shotgun (WGS) entry which is preliminary data.</text>
</comment>
<reference evidence="2" key="1">
    <citation type="submission" date="2020-08" db="EMBL/GenBank/DDBJ databases">
        <title>Multicomponent nature underlies the extraordinary mechanical properties of spider dragline silk.</title>
        <authorList>
            <person name="Kono N."/>
            <person name="Nakamura H."/>
            <person name="Mori M."/>
            <person name="Yoshida Y."/>
            <person name="Ohtoshi R."/>
            <person name="Malay A.D."/>
            <person name="Moran D.A.P."/>
            <person name="Tomita M."/>
            <person name="Numata K."/>
            <person name="Arakawa K."/>
        </authorList>
    </citation>
    <scope>NUCLEOTIDE SEQUENCE</scope>
</reference>
<evidence type="ECO:0000256" key="1">
    <source>
        <dbReference type="SAM" id="MobiDB-lite"/>
    </source>
</evidence>
<protein>
    <submittedName>
        <fullName evidence="2">Uncharacterized protein</fullName>
    </submittedName>
</protein>
<feature type="compositionally biased region" description="Basic and acidic residues" evidence="1">
    <location>
        <begin position="23"/>
        <end position="38"/>
    </location>
</feature>
<evidence type="ECO:0000313" key="3">
    <source>
        <dbReference type="Proteomes" id="UP000886998"/>
    </source>
</evidence>
<sequence length="136" mass="15714">MKGGKPITVNVDQVRIYHPKKRDKGDVETDRSNGERSRAAQGEAEGNEGLAREESTEVEQLQGKRRRSERSASTIRNRERQHHNENKSKRRLPERQNIIKKTTFFSGRGQGGKKAFSRKRRFIKKKNTPSSLQENN</sequence>
<evidence type="ECO:0000313" key="2">
    <source>
        <dbReference type="EMBL" id="GFY64510.1"/>
    </source>
</evidence>
<dbReference type="Proteomes" id="UP000886998">
    <property type="component" value="Unassembled WGS sequence"/>
</dbReference>
<gene>
    <name evidence="2" type="ORF">TNIN_114461</name>
</gene>
<keyword evidence="3" id="KW-1185">Reference proteome</keyword>
<proteinExistence type="predicted"/>
<dbReference type="AlphaFoldDB" id="A0A8X6Y1V8"/>
<feature type="compositionally biased region" description="Basic residues" evidence="1">
    <location>
        <begin position="115"/>
        <end position="127"/>
    </location>
</feature>
<feature type="region of interest" description="Disordered" evidence="1">
    <location>
        <begin position="1"/>
        <end position="136"/>
    </location>
</feature>
<accession>A0A8X6Y1V8</accession>